<dbReference type="InterPro" id="IPR011766">
    <property type="entry name" value="TPP_enzyme_TPP-bd"/>
</dbReference>
<dbReference type="InterPro" id="IPR051457">
    <property type="entry name" value="2-oxoacid:Fd_oxidoreductase"/>
</dbReference>
<protein>
    <submittedName>
        <fullName evidence="3">2-oxoglutarate ferredoxin oxidoreductase subunit beta</fullName>
    </submittedName>
</protein>
<dbReference type="InterPro" id="IPR029061">
    <property type="entry name" value="THDP-binding"/>
</dbReference>
<dbReference type="Gene3D" id="3.40.50.970">
    <property type="match status" value="1"/>
</dbReference>
<reference evidence="3 4" key="1">
    <citation type="submission" date="2019-07" db="EMBL/GenBank/DDBJ databases">
        <title>Genomic Encyclopedia of Type Strains, Phase I: the one thousand microbial genomes (KMG-I) project.</title>
        <authorList>
            <person name="Kyrpides N."/>
        </authorList>
    </citation>
    <scope>NUCLEOTIDE SEQUENCE [LARGE SCALE GENOMIC DNA]</scope>
    <source>
        <strain evidence="3 4">DSM 6562</strain>
    </source>
</reference>
<sequence>MQPVKDINQYLAQHKLPHMWCPGCGNGLILKQLLTGLAELQIAREKAVLVSGIGCSGRAGDYVNFHRFQGTHGRAIAFATGIHLANPRLTVVCLMGDGDCGAIGLSHLIHAARRNINITAIVANNLNYGMTGGQYSPSTPDASVTSTSRPGKVGDALDLCSLTASAGAGYVARSTVYHIFEAQKMIREALKTGGFGLVEILTPCPTYFGRYNKLGSAVDMMEWLKKKTVPLDRFRQMNERQQQEHFWRGVLAKHDKPDFLSRYRDRGINQ</sequence>
<keyword evidence="1" id="KW-0560">Oxidoreductase</keyword>
<organism evidence="3 4">
    <name type="scientific">Desulfallas thermosapovorans DSM 6562</name>
    <dbReference type="NCBI Taxonomy" id="1121431"/>
    <lineage>
        <taxon>Bacteria</taxon>
        <taxon>Bacillati</taxon>
        <taxon>Bacillota</taxon>
        <taxon>Clostridia</taxon>
        <taxon>Eubacteriales</taxon>
        <taxon>Desulfallaceae</taxon>
        <taxon>Desulfallas</taxon>
    </lineage>
</organism>
<dbReference type="RefSeq" id="WP_243131618.1">
    <property type="nucleotide sequence ID" value="NZ_VNHM01000004.1"/>
</dbReference>
<dbReference type="EMBL" id="VNHM01000004">
    <property type="protein sequence ID" value="TYO96471.1"/>
    <property type="molecule type" value="Genomic_DNA"/>
</dbReference>
<evidence type="ECO:0000313" key="3">
    <source>
        <dbReference type="EMBL" id="TYO96471.1"/>
    </source>
</evidence>
<accession>A0A5S4ZUU0</accession>
<dbReference type="SUPFAM" id="SSF52518">
    <property type="entry name" value="Thiamin diphosphate-binding fold (THDP-binding)"/>
    <property type="match status" value="1"/>
</dbReference>
<dbReference type="AlphaFoldDB" id="A0A5S4ZUU0"/>
<dbReference type="PANTHER" id="PTHR48084:SF1">
    <property type="entry name" value="2-OXOGLUTARATE SYNTHASE SUBUNIT KORB"/>
    <property type="match status" value="1"/>
</dbReference>
<name>A0A5S4ZUU0_9FIRM</name>
<gene>
    <name evidence="3" type="ORF">LX24_00938</name>
</gene>
<dbReference type="Pfam" id="PF02775">
    <property type="entry name" value="TPP_enzyme_C"/>
    <property type="match status" value="1"/>
</dbReference>
<dbReference type="GO" id="GO:0030976">
    <property type="term" value="F:thiamine pyrophosphate binding"/>
    <property type="evidence" value="ECO:0007669"/>
    <property type="project" value="InterPro"/>
</dbReference>
<dbReference type="GO" id="GO:0045333">
    <property type="term" value="P:cellular respiration"/>
    <property type="evidence" value="ECO:0007669"/>
    <property type="project" value="UniProtKB-ARBA"/>
</dbReference>
<feature type="domain" description="Thiamine pyrophosphate enzyme TPP-binding" evidence="2">
    <location>
        <begin position="53"/>
        <end position="200"/>
    </location>
</feature>
<comment type="caution">
    <text evidence="3">The sequence shown here is derived from an EMBL/GenBank/DDBJ whole genome shotgun (WGS) entry which is preliminary data.</text>
</comment>
<dbReference type="Proteomes" id="UP000323166">
    <property type="component" value="Unassembled WGS sequence"/>
</dbReference>
<dbReference type="PANTHER" id="PTHR48084">
    <property type="entry name" value="2-OXOGLUTARATE OXIDOREDUCTASE SUBUNIT KORB-RELATED"/>
    <property type="match status" value="1"/>
</dbReference>
<evidence type="ECO:0000313" key="4">
    <source>
        <dbReference type="Proteomes" id="UP000323166"/>
    </source>
</evidence>
<keyword evidence="4" id="KW-1185">Reference proteome</keyword>
<dbReference type="CDD" id="cd03375">
    <property type="entry name" value="TPP_OGFOR"/>
    <property type="match status" value="1"/>
</dbReference>
<dbReference type="GO" id="GO:0016625">
    <property type="term" value="F:oxidoreductase activity, acting on the aldehyde or oxo group of donors, iron-sulfur protein as acceptor"/>
    <property type="evidence" value="ECO:0007669"/>
    <property type="project" value="UniProtKB-ARBA"/>
</dbReference>
<evidence type="ECO:0000256" key="1">
    <source>
        <dbReference type="ARBA" id="ARBA00023002"/>
    </source>
</evidence>
<proteinExistence type="predicted"/>
<evidence type="ECO:0000259" key="2">
    <source>
        <dbReference type="Pfam" id="PF02775"/>
    </source>
</evidence>